<proteinExistence type="predicted"/>
<feature type="region of interest" description="Disordered" evidence="1">
    <location>
        <begin position="460"/>
        <end position="483"/>
    </location>
</feature>
<dbReference type="SUPFAM" id="SSF82866">
    <property type="entry name" value="Multidrug efflux transporter AcrB transmembrane domain"/>
    <property type="match status" value="1"/>
</dbReference>
<gene>
    <name evidence="3" type="ORF">METZ01_LOCUS202125</name>
</gene>
<feature type="compositionally biased region" description="Acidic residues" evidence="1">
    <location>
        <begin position="472"/>
        <end position="483"/>
    </location>
</feature>
<name>A0A382EH20_9ZZZZ</name>
<protein>
    <recommendedName>
        <fullName evidence="4">SSD domain-containing protein</fullName>
    </recommendedName>
</protein>
<evidence type="ECO:0000313" key="3">
    <source>
        <dbReference type="EMBL" id="SVB49271.1"/>
    </source>
</evidence>
<feature type="non-terminal residue" evidence="3">
    <location>
        <position position="1"/>
    </location>
</feature>
<dbReference type="Gene3D" id="1.20.1640.10">
    <property type="entry name" value="Multidrug efflux transporter AcrB transmembrane domain"/>
    <property type="match status" value="1"/>
</dbReference>
<feature type="transmembrane region" description="Helical" evidence="2">
    <location>
        <begin position="340"/>
        <end position="365"/>
    </location>
</feature>
<dbReference type="PANTHER" id="PTHR32063">
    <property type="match status" value="1"/>
</dbReference>
<accession>A0A382EH20</accession>
<keyword evidence="2" id="KW-0812">Transmembrane</keyword>
<keyword evidence="2" id="KW-0472">Membrane</keyword>
<evidence type="ECO:0000256" key="1">
    <source>
        <dbReference type="SAM" id="MobiDB-lite"/>
    </source>
</evidence>
<feature type="transmembrane region" description="Helical" evidence="2">
    <location>
        <begin position="314"/>
        <end position="334"/>
    </location>
</feature>
<feature type="transmembrane region" description="Helical" evidence="2">
    <location>
        <begin position="386"/>
        <end position="405"/>
    </location>
</feature>
<dbReference type="Gene3D" id="3.30.70.1430">
    <property type="entry name" value="Multidrug efflux transporter AcrB pore domain"/>
    <property type="match status" value="1"/>
</dbReference>
<dbReference type="InterPro" id="IPR027463">
    <property type="entry name" value="AcrB_DN_DC_subdom"/>
</dbReference>
<sequence>GAVEDTLSNHREEYNIRVLETYSRNSWGRIHVIFNEEEVTAWYAVAWDGISKWAGWRETTHLAYQEIVDDLKERLHMPPGVRMRVNWRSGGGDDAAVTLNLYGEDTSILVDLSKEVERRLGTIPDLLSVQTDVDRGGTELQVRLNREQVRRYGVDPRAISGNIGYALRGRELTRFRTDDGREISVFFQLEEVDRQSIRQLRNMTFKTAAGLEVPLESLANLHVERTIGGIRRENRQTVLTVTATASKADAEKLFGLVDQAMAGFEMPRGYRWDKGTRYERIRDSDEAQQFGLILSVTFVFLLMGVLFESFVLPLSVIVAIPFSFLGVYWTLFLTGTPFDVLSGIGTVILVGVVVNNAIVLIDLTNRLRVDGHDRFSALVEAGRHRFRPILMTTFTTIAGLIPMAVGNARMIGMPYAPLGRTMMGGLLASTVLTLVIVPLCYTYFDDLRTLAQRVMGSSVHRSHPVSGGADETSSEDDGAQTPV</sequence>
<dbReference type="EMBL" id="UINC01044179">
    <property type="protein sequence ID" value="SVB49271.1"/>
    <property type="molecule type" value="Genomic_DNA"/>
</dbReference>
<reference evidence="3" key="1">
    <citation type="submission" date="2018-05" db="EMBL/GenBank/DDBJ databases">
        <authorList>
            <person name="Lanie J.A."/>
            <person name="Ng W.-L."/>
            <person name="Kazmierczak K.M."/>
            <person name="Andrzejewski T.M."/>
            <person name="Davidsen T.M."/>
            <person name="Wayne K.J."/>
            <person name="Tettelin H."/>
            <person name="Glass J.I."/>
            <person name="Rusch D."/>
            <person name="Podicherti R."/>
            <person name="Tsui H.-C.T."/>
            <person name="Winkler M.E."/>
        </authorList>
    </citation>
    <scope>NUCLEOTIDE SEQUENCE</scope>
</reference>
<dbReference type="Gene3D" id="3.30.2090.10">
    <property type="entry name" value="Multidrug efflux transporter AcrB TolC docking domain, DN and DC subdomains"/>
    <property type="match status" value="1"/>
</dbReference>
<evidence type="ECO:0008006" key="4">
    <source>
        <dbReference type="Google" id="ProtNLM"/>
    </source>
</evidence>
<feature type="transmembrane region" description="Helical" evidence="2">
    <location>
        <begin position="290"/>
        <end position="307"/>
    </location>
</feature>
<organism evidence="3">
    <name type="scientific">marine metagenome</name>
    <dbReference type="NCBI Taxonomy" id="408172"/>
    <lineage>
        <taxon>unclassified sequences</taxon>
        <taxon>metagenomes</taxon>
        <taxon>ecological metagenomes</taxon>
    </lineage>
</organism>
<dbReference type="PANTHER" id="PTHR32063:SF73">
    <property type="entry name" value="RND SUPERFAMILY EFFLUX PUMP PERMEASE COMPONENT 1"/>
    <property type="match status" value="1"/>
</dbReference>
<evidence type="ECO:0000256" key="2">
    <source>
        <dbReference type="SAM" id="Phobius"/>
    </source>
</evidence>
<keyword evidence="2" id="KW-1133">Transmembrane helix</keyword>
<dbReference type="PRINTS" id="PR00702">
    <property type="entry name" value="ACRIFLAVINRP"/>
</dbReference>
<dbReference type="InterPro" id="IPR001036">
    <property type="entry name" value="Acrflvin-R"/>
</dbReference>
<feature type="transmembrane region" description="Helical" evidence="2">
    <location>
        <begin position="425"/>
        <end position="444"/>
    </location>
</feature>
<dbReference type="Pfam" id="PF00873">
    <property type="entry name" value="ACR_tran"/>
    <property type="match status" value="1"/>
</dbReference>
<dbReference type="SUPFAM" id="SSF82714">
    <property type="entry name" value="Multidrug efflux transporter AcrB TolC docking domain, DN and DC subdomains"/>
    <property type="match status" value="1"/>
</dbReference>
<dbReference type="GO" id="GO:0005886">
    <property type="term" value="C:plasma membrane"/>
    <property type="evidence" value="ECO:0007669"/>
    <property type="project" value="TreeGrafter"/>
</dbReference>
<dbReference type="Gene3D" id="3.30.70.1440">
    <property type="entry name" value="Multidrug efflux transporter AcrB pore domain"/>
    <property type="match status" value="1"/>
</dbReference>
<dbReference type="GO" id="GO:0042910">
    <property type="term" value="F:xenobiotic transmembrane transporter activity"/>
    <property type="evidence" value="ECO:0007669"/>
    <property type="project" value="TreeGrafter"/>
</dbReference>
<dbReference type="AlphaFoldDB" id="A0A382EH20"/>